<dbReference type="PANTHER" id="PTHR23185">
    <property type="entry name" value="PROTEIN VIRILIZER HOMOLOG"/>
    <property type="match status" value="1"/>
</dbReference>
<dbReference type="AlphaFoldDB" id="A0ABD2P2B1"/>
<sequence length="1023" mass="115977">MSYWNISKSLISLNPCFLLTHSLLSNLPVIKIPILEVIYDLCETQCGIEYLSSHSESVNILLKYLLQPEDEVQYIQNGLNLKSNCLGIMLGYKLKGYYHIACLLDIGPQSNFDLCSSEILQELHSLFCLTLSANGKIALANVLGTVENFKAIAQFINLKEKPEIQVSKIKKSPGILYIIDLVHLVIMHSSNIHVLEKYHKEILHLLSYEGQQDVCSYKLNIIGSFMSPLTNTAITFDNIAPFVTIIRREIDNITEKPEEIITCLRIIYDLGISKYNKSSVSENPFNNYVELKYKHVILQLFSLDGVSIITKILQKLCEHYEQPSVHSSSFMSQQGLLTVEIAHPCVMLLKQMLTYAIQCRNTNFKDLTAVPILLQTYNLLISYPIDSPHYIKCTNVRENIVETLLVYTQPISDEIHEKDTLNKTLWSMMCKEVIQYISQAPYTFISGLLVFSELLPLPLPIQTNEELQEDDTLWMINLRKLWAAHLHPQSGLIQDFVNKLSTTSNQSLLNILRRICVQISDLAANSSLMIARGILDAVYEETAPKDNSKVSCTPHLARLLNFLACLVTHNTLKCAVLSLLQTNPGLQTDQKYVSLISYFVQILKVNNQITHHVQCQECILSIIQSFCDVEITLLQNCPDLTSNVYLSNALPMRDQLISFIEIISDHISSNNSFVTYLPAVRTILLLTEHDYGFYHLREIFLKKPGLFAILLDKLSSTFSKDNPECVSVLNTLMEFFCVAVVIEDVVGPLSYSPRTMKLSLTELKSLIVWKDEKKEAKHPLETLKESLQGVAAEDTTFEGLLEKLSSLVSLLSNDQTSDTEETYSEPILPNPESLLSQFSARVVYNCTDTFNERLTAEYWLSLPNEETDSEIENIPVDLGEMSKQNISDEYNLIHEIEILCRISSAGITEKQKKNDNQKMKKPLVSPLRTRGFPRMVQQRPDLFRSRPPNTSRPPSLHVDDFVALETCGAQPTGPTGYNKISRELMASRSSRGTRGRAFVTSERAVQYRQMSWWGSGFGSRLPY</sequence>
<proteinExistence type="predicted"/>
<evidence type="ECO:0000313" key="2">
    <source>
        <dbReference type="Proteomes" id="UP001516400"/>
    </source>
</evidence>
<evidence type="ECO:0000313" key="1">
    <source>
        <dbReference type="EMBL" id="KAL3285082.1"/>
    </source>
</evidence>
<reference evidence="1 2" key="1">
    <citation type="journal article" date="2021" name="BMC Biol.">
        <title>Horizontally acquired antibacterial genes associated with adaptive radiation of ladybird beetles.</title>
        <authorList>
            <person name="Li H.S."/>
            <person name="Tang X.F."/>
            <person name="Huang Y.H."/>
            <person name="Xu Z.Y."/>
            <person name="Chen M.L."/>
            <person name="Du X.Y."/>
            <person name="Qiu B.Y."/>
            <person name="Chen P.T."/>
            <person name="Zhang W."/>
            <person name="Slipinski A."/>
            <person name="Escalona H.E."/>
            <person name="Waterhouse R.M."/>
            <person name="Zwick A."/>
            <person name="Pang H."/>
        </authorList>
    </citation>
    <scope>NUCLEOTIDE SEQUENCE [LARGE SCALE GENOMIC DNA]</scope>
    <source>
        <strain evidence="1">SYSU2018</strain>
    </source>
</reference>
<protein>
    <recommendedName>
        <fullName evidence="3">Protein virilizer</fullName>
    </recommendedName>
</protein>
<organism evidence="1 2">
    <name type="scientific">Cryptolaemus montrouzieri</name>
    <dbReference type="NCBI Taxonomy" id="559131"/>
    <lineage>
        <taxon>Eukaryota</taxon>
        <taxon>Metazoa</taxon>
        <taxon>Ecdysozoa</taxon>
        <taxon>Arthropoda</taxon>
        <taxon>Hexapoda</taxon>
        <taxon>Insecta</taxon>
        <taxon>Pterygota</taxon>
        <taxon>Neoptera</taxon>
        <taxon>Endopterygota</taxon>
        <taxon>Coleoptera</taxon>
        <taxon>Polyphaga</taxon>
        <taxon>Cucujiformia</taxon>
        <taxon>Coccinelloidea</taxon>
        <taxon>Coccinellidae</taxon>
        <taxon>Scymninae</taxon>
        <taxon>Scymnini</taxon>
        <taxon>Cryptolaemus</taxon>
    </lineage>
</organism>
<dbReference type="Proteomes" id="UP001516400">
    <property type="component" value="Unassembled WGS sequence"/>
</dbReference>
<dbReference type="EMBL" id="JABFTP020000165">
    <property type="protein sequence ID" value="KAL3285082.1"/>
    <property type="molecule type" value="Genomic_DNA"/>
</dbReference>
<name>A0ABD2P2B1_9CUCU</name>
<accession>A0ABD2P2B1</accession>
<evidence type="ECO:0008006" key="3">
    <source>
        <dbReference type="Google" id="ProtNLM"/>
    </source>
</evidence>
<keyword evidence="2" id="KW-1185">Reference proteome</keyword>
<dbReference type="InterPro" id="IPR026736">
    <property type="entry name" value="Virilizer"/>
</dbReference>
<gene>
    <name evidence="1" type="ORF">HHI36_019206</name>
</gene>
<dbReference type="PANTHER" id="PTHR23185:SF0">
    <property type="entry name" value="PROTEIN VIRILIZER HOMOLOG"/>
    <property type="match status" value="1"/>
</dbReference>
<comment type="caution">
    <text evidence="1">The sequence shown here is derived from an EMBL/GenBank/DDBJ whole genome shotgun (WGS) entry which is preliminary data.</text>
</comment>